<dbReference type="KEGG" id="saga:M5M_02990"/>
<protein>
    <submittedName>
        <fullName evidence="2">Uncharacterized protein</fullName>
    </submittedName>
</protein>
<gene>
    <name evidence="2" type="ordered locus">M5M_02990</name>
</gene>
<evidence type="ECO:0000313" key="2">
    <source>
        <dbReference type="EMBL" id="AFU97809.1"/>
    </source>
</evidence>
<feature type="chain" id="PRO_5003880573" evidence="1">
    <location>
        <begin position="24"/>
        <end position="100"/>
    </location>
</feature>
<organism evidence="2 3">
    <name type="scientific">Simiduia agarivorans (strain DSM 21679 / JCM 13881 / BCRC 17597 / SA1)</name>
    <dbReference type="NCBI Taxonomy" id="1117647"/>
    <lineage>
        <taxon>Bacteria</taxon>
        <taxon>Pseudomonadati</taxon>
        <taxon>Pseudomonadota</taxon>
        <taxon>Gammaproteobacteria</taxon>
        <taxon>Cellvibrionales</taxon>
        <taxon>Cellvibrionaceae</taxon>
        <taxon>Simiduia</taxon>
    </lineage>
</organism>
<feature type="signal peptide" evidence="1">
    <location>
        <begin position="1"/>
        <end position="23"/>
    </location>
</feature>
<dbReference type="AlphaFoldDB" id="K4KFF9"/>
<reference evidence="2 3" key="1">
    <citation type="journal article" date="2013" name="Genome Announc.">
        <title>Complete genome sequence of Simiduia agarivorans SA1(T), a marine bacterium able to degrade a variety of polysaccharides.</title>
        <authorList>
            <person name="Lin S.Y."/>
            <person name="Shieh W.Y."/>
            <person name="Chen J.S."/>
            <person name="Tang S.L."/>
        </authorList>
    </citation>
    <scope>NUCLEOTIDE SEQUENCE [LARGE SCALE GENOMIC DNA]</scope>
    <source>
        <strain evidence="3">DSM 21679 / JCM 13881 / BCRC 17597 / SA1</strain>
    </source>
</reference>
<dbReference type="STRING" id="1117647.M5M_02990"/>
<name>K4KFF9_SIMAS</name>
<dbReference type="EMBL" id="CP003746">
    <property type="protein sequence ID" value="AFU97809.1"/>
    <property type="molecule type" value="Genomic_DNA"/>
</dbReference>
<accession>K4KFF9</accession>
<dbReference type="HOGENOM" id="CLU_168197_1_0_6"/>
<proteinExistence type="predicted"/>
<evidence type="ECO:0000256" key="1">
    <source>
        <dbReference type="SAM" id="SignalP"/>
    </source>
</evidence>
<evidence type="ECO:0000313" key="3">
    <source>
        <dbReference type="Proteomes" id="UP000000466"/>
    </source>
</evidence>
<sequence length="100" mass="10856">MDTRFKVWGWGLMLGAVIPWAAAAPTDAEIRALLIQASIAAYPGNCPCPYNVARNGSRCGKRSAWNRAGGYAPLCFDSDITDTQVAEYRQKHGLAKARAQ</sequence>
<dbReference type="Proteomes" id="UP000000466">
    <property type="component" value="Chromosome"/>
</dbReference>
<dbReference type="eggNOG" id="COG3103">
    <property type="taxonomic scope" value="Bacteria"/>
</dbReference>
<dbReference type="RefSeq" id="WP_015045982.1">
    <property type="nucleotide sequence ID" value="NC_018868.3"/>
</dbReference>
<keyword evidence="1" id="KW-0732">Signal</keyword>
<keyword evidence="3" id="KW-1185">Reference proteome</keyword>